<dbReference type="SMART" id="SM00387">
    <property type="entry name" value="HATPase_c"/>
    <property type="match status" value="1"/>
</dbReference>
<dbReference type="PROSITE" id="PS50885">
    <property type="entry name" value="HAMP"/>
    <property type="match status" value="1"/>
</dbReference>
<keyword evidence="8 14" id="KW-0547">Nucleotide-binding</keyword>
<sequence length="494" mass="54515">MANNRPLSLQWRVTLLVGLVISLGLALLGWSVQQAIAMHFVEQDSHELGVVVAAVNRIMNPDSATALAPRASNEHSIHIHPYADPVIAPWLPQQQALQQAALGHHGIYWQLLDNNGKPLFVTAGPDVLTAASTEAVQPYSTTPVLAAAMADTTEVRLARVQLGEYQLVLASDQTFHRHFLDEFAVRLLLLTLLIGLLTLLAVWFSIHRGHAPLRQLSQQIGAIGSQHLHQRLDPNASPAELQALIESFNAMLARLEQGFERLSNFSADIAHELRTPLAALITQTQVALAQNRSADEYQELLYSSLEEEERLSRMVADMLWLAKTDNGLLSLRLQPLALDQEVADLMEFFEAWADEQNVTLSCEGATPLVAADRDTLRRAISNLLSNAIRHTAAGQSVRIELHEQRLVVNHGEQTFACISVVNPGAPIPPEHLPHLFERFYRVDGSRQRITDGTGLGLAITRSIAQLHGGFVNVSSDAHETRFNLLLPLLPEQNH</sequence>
<dbReference type="GO" id="GO:0005886">
    <property type="term" value="C:plasma membrane"/>
    <property type="evidence" value="ECO:0007669"/>
    <property type="project" value="UniProtKB-SubCell"/>
</dbReference>
<dbReference type="SUPFAM" id="SSF47384">
    <property type="entry name" value="Homodimeric domain of signal transducing histidine kinase"/>
    <property type="match status" value="1"/>
</dbReference>
<evidence type="ECO:0000256" key="5">
    <source>
        <dbReference type="ARBA" id="ARBA00022553"/>
    </source>
</evidence>
<keyword evidence="18" id="KW-1185">Reference proteome</keyword>
<dbReference type="FunFam" id="1.10.287.130:FF:000001">
    <property type="entry name" value="Two-component sensor histidine kinase"/>
    <property type="match status" value="1"/>
</dbReference>
<dbReference type="CDD" id="cd00082">
    <property type="entry name" value="HisKA"/>
    <property type="match status" value="1"/>
</dbReference>
<dbReference type="PANTHER" id="PTHR45436:SF15">
    <property type="entry name" value="SENSOR HISTIDINE KINASE CUSS"/>
    <property type="match status" value="1"/>
</dbReference>
<dbReference type="InterPro" id="IPR048590">
    <property type="entry name" value="CusS-like_sensor"/>
</dbReference>
<protein>
    <recommendedName>
        <fullName evidence="14">Sensor protein</fullName>
        <ecNumber evidence="14">2.7.13.3</ecNumber>
    </recommendedName>
</protein>
<feature type="domain" description="HAMP" evidence="16">
    <location>
        <begin position="207"/>
        <end position="260"/>
    </location>
</feature>
<dbReference type="GO" id="GO:0000155">
    <property type="term" value="F:phosphorelay sensor kinase activity"/>
    <property type="evidence" value="ECO:0007669"/>
    <property type="project" value="InterPro"/>
</dbReference>
<keyword evidence="10 14" id="KW-0067">ATP-binding</keyword>
<dbReference type="SMART" id="SM00304">
    <property type="entry name" value="HAMP"/>
    <property type="match status" value="1"/>
</dbReference>
<dbReference type="SUPFAM" id="SSF55874">
    <property type="entry name" value="ATPase domain of HSP90 chaperone/DNA topoisomerase II/histidine kinase"/>
    <property type="match status" value="1"/>
</dbReference>
<evidence type="ECO:0000256" key="13">
    <source>
        <dbReference type="ARBA" id="ARBA00023136"/>
    </source>
</evidence>
<dbReference type="Pfam" id="PF00672">
    <property type="entry name" value="HAMP"/>
    <property type="match status" value="1"/>
</dbReference>
<accession>A0A9X3EHB3</accession>
<dbReference type="SMART" id="SM00388">
    <property type="entry name" value="HisKA"/>
    <property type="match status" value="1"/>
</dbReference>
<evidence type="ECO:0000256" key="12">
    <source>
        <dbReference type="ARBA" id="ARBA00023012"/>
    </source>
</evidence>
<dbReference type="InterPro" id="IPR003594">
    <property type="entry name" value="HATPase_dom"/>
</dbReference>
<keyword evidence="5" id="KW-0597">Phosphoprotein</keyword>
<evidence type="ECO:0000256" key="3">
    <source>
        <dbReference type="ARBA" id="ARBA00022475"/>
    </source>
</evidence>
<evidence type="ECO:0000256" key="2">
    <source>
        <dbReference type="ARBA" id="ARBA00004429"/>
    </source>
</evidence>
<evidence type="ECO:0000256" key="9">
    <source>
        <dbReference type="ARBA" id="ARBA00022777"/>
    </source>
</evidence>
<dbReference type="CDD" id="cd00075">
    <property type="entry name" value="HATPase"/>
    <property type="match status" value="1"/>
</dbReference>
<evidence type="ECO:0000256" key="11">
    <source>
        <dbReference type="ARBA" id="ARBA00022989"/>
    </source>
</evidence>
<comment type="catalytic activity">
    <reaction evidence="1 14">
        <text>ATP + protein L-histidine = ADP + protein N-phospho-L-histidine.</text>
        <dbReference type="EC" id="2.7.13.3"/>
    </reaction>
</comment>
<dbReference type="Gene3D" id="3.30.565.10">
    <property type="entry name" value="Histidine kinase-like ATPase, C-terminal domain"/>
    <property type="match status" value="1"/>
</dbReference>
<evidence type="ECO:0000313" key="17">
    <source>
        <dbReference type="EMBL" id="MCY0966715.1"/>
    </source>
</evidence>
<evidence type="ECO:0000256" key="8">
    <source>
        <dbReference type="ARBA" id="ARBA00022741"/>
    </source>
</evidence>
<gene>
    <name evidence="17" type="ORF">OUO13_16145</name>
</gene>
<dbReference type="Gene3D" id="6.10.340.10">
    <property type="match status" value="1"/>
</dbReference>
<dbReference type="InterPro" id="IPR003661">
    <property type="entry name" value="HisK_dim/P_dom"/>
</dbReference>
<dbReference type="Proteomes" id="UP001150830">
    <property type="component" value="Unassembled WGS sequence"/>
</dbReference>
<dbReference type="GO" id="GO:0005524">
    <property type="term" value="F:ATP binding"/>
    <property type="evidence" value="ECO:0007669"/>
    <property type="project" value="UniProtKB-KW"/>
</dbReference>
<feature type="domain" description="Histidine kinase" evidence="15">
    <location>
        <begin position="268"/>
        <end position="490"/>
    </location>
</feature>
<keyword evidence="13 14" id="KW-0472">Membrane</keyword>
<keyword evidence="7 14" id="KW-0812">Transmembrane</keyword>
<keyword evidence="6 14" id="KW-0808">Transferase</keyword>
<dbReference type="RefSeq" id="WP_283174914.1">
    <property type="nucleotide sequence ID" value="NZ_JAPNOA010000056.1"/>
</dbReference>
<dbReference type="EMBL" id="JAPNOA010000056">
    <property type="protein sequence ID" value="MCY0966715.1"/>
    <property type="molecule type" value="Genomic_DNA"/>
</dbReference>
<dbReference type="Pfam" id="PF21085">
    <property type="entry name" value="CusS"/>
    <property type="match status" value="2"/>
</dbReference>
<proteinExistence type="predicted"/>
<dbReference type="InterPro" id="IPR003660">
    <property type="entry name" value="HAMP_dom"/>
</dbReference>
<evidence type="ECO:0000313" key="18">
    <source>
        <dbReference type="Proteomes" id="UP001150830"/>
    </source>
</evidence>
<dbReference type="PANTHER" id="PTHR45436">
    <property type="entry name" value="SENSOR HISTIDINE KINASE YKOH"/>
    <property type="match status" value="1"/>
</dbReference>
<dbReference type="FunFam" id="3.30.565.10:FF:000006">
    <property type="entry name" value="Sensor histidine kinase WalK"/>
    <property type="match status" value="1"/>
</dbReference>
<comment type="subcellular location">
    <subcellularLocation>
        <location evidence="2">Cell inner membrane</location>
        <topology evidence="2">Multi-pass membrane protein</topology>
    </subcellularLocation>
</comment>
<evidence type="ECO:0000256" key="4">
    <source>
        <dbReference type="ARBA" id="ARBA00022519"/>
    </source>
</evidence>
<dbReference type="InterPro" id="IPR005467">
    <property type="entry name" value="His_kinase_dom"/>
</dbReference>
<evidence type="ECO:0000256" key="1">
    <source>
        <dbReference type="ARBA" id="ARBA00000085"/>
    </source>
</evidence>
<organism evidence="17 18">
    <name type="scientific">Parathalassolituus penaei</name>
    <dbReference type="NCBI Taxonomy" id="2997323"/>
    <lineage>
        <taxon>Bacteria</taxon>
        <taxon>Pseudomonadati</taxon>
        <taxon>Pseudomonadota</taxon>
        <taxon>Gammaproteobacteria</taxon>
        <taxon>Oceanospirillales</taxon>
        <taxon>Oceanospirillaceae</taxon>
        <taxon>Parathalassolituus</taxon>
    </lineage>
</organism>
<feature type="transmembrane region" description="Helical" evidence="14">
    <location>
        <begin position="183"/>
        <end position="206"/>
    </location>
</feature>
<dbReference type="EC" id="2.7.13.3" evidence="14"/>
<evidence type="ECO:0000259" key="15">
    <source>
        <dbReference type="PROSITE" id="PS50109"/>
    </source>
</evidence>
<comment type="function">
    <text evidence="14">Member of a two-component regulatory system.</text>
</comment>
<dbReference type="InterPro" id="IPR050428">
    <property type="entry name" value="TCS_sensor_his_kinase"/>
</dbReference>
<keyword evidence="4 14" id="KW-0997">Cell inner membrane</keyword>
<dbReference type="CDD" id="cd06225">
    <property type="entry name" value="HAMP"/>
    <property type="match status" value="1"/>
</dbReference>
<comment type="caution">
    <text evidence="17">The sequence shown here is derived from an EMBL/GenBank/DDBJ whole genome shotgun (WGS) entry which is preliminary data.</text>
</comment>
<dbReference type="InterPro" id="IPR006290">
    <property type="entry name" value="CztS_silS_copS"/>
</dbReference>
<keyword evidence="3 14" id="KW-1003">Cell membrane</keyword>
<dbReference type="Pfam" id="PF02518">
    <property type="entry name" value="HATPase_c"/>
    <property type="match status" value="1"/>
</dbReference>
<dbReference type="AlphaFoldDB" id="A0A9X3EHB3"/>
<evidence type="ECO:0000256" key="6">
    <source>
        <dbReference type="ARBA" id="ARBA00022679"/>
    </source>
</evidence>
<dbReference type="InterPro" id="IPR004358">
    <property type="entry name" value="Sig_transdc_His_kin-like_C"/>
</dbReference>
<dbReference type="InterPro" id="IPR036890">
    <property type="entry name" value="HATPase_C_sf"/>
</dbReference>
<evidence type="ECO:0000256" key="14">
    <source>
        <dbReference type="RuleBase" id="RU364088"/>
    </source>
</evidence>
<evidence type="ECO:0000256" key="10">
    <source>
        <dbReference type="ARBA" id="ARBA00022840"/>
    </source>
</evidence>
<keyword evidence="11 14" id="KW-1133">Transmembrane helix</keyword>
<dbReference type="Pfam" id="PF00512">
    <property type="entry name" value="HisKA"/>
    <property type="match status" value="1"/>
</dbReference>
<evidence type="ECO:0000259" key="16">
    <source>
        <dbReference type="PROSITE" id="PS50885"/>
    </source>
</evidence>
<dbReference type="NCBIfam" id="TIGR01386">
    <property type="entry name" value="cztS_silS_copS"/>
    <property type="match status" value="1"/>
</dbReference>
<dbReference type="PRINTS" id="PR00344">
    <property type="entry name" value="BCTRLSENSOR"/>
</dbReference>
<evidence type="ECO:0000256" key="7">
    <source>
        <dbReference type="ARBA" id="ARBA00022692"/>
    </source>
</evidence>
<dbReference type="Gene3D" id="1.10.287.130">
    <property type="match status" value="1"/>
</dbReference>
<dbReference type="InterPro" id="IPR036097">
    <property type="entry name" value="HisK_dim/P_sf"/>
</dbReference>
<name>A0A9X3EHB3_9GAMM</name>
<keyword evidence="12 14" id="KW-0902">Two-component regulatory system</keyword>
<reference evidence="17" key="1">
    <citation type="submission" date="2022-11" db="EMBL/GenBank/DDBJ databases">
        <title>Parathalassolutuus dongxingensis gen. nov., sp. nov., a novel member of family Oceanospirillaceae isolated from a coastal shrimp pond in Guangxi, China.</title>
        <authorList>
            <person name="Chen H."/>
        </authorList>
    </citation>
    <scope>NUCLEOTIDE SEQUENCE</scope>
    <source>
        <strain evidence="17">G-43</strain>
    </source>
</reference>
<keyword evidence="9 14" id="KW-0418">Kinase</keyword>
<dbReference type="PROSITE" id="PS50109">
    <property type="entry name" value="HIS_KIN"/>
    <property type="match status" value="1"/>
</dbReference>